<keyword evidence="11 15" id="KW-0255">Endonuclease</keyword>
<evidence type="ECO:0000256" key="1">
    <source>
        <dbReference type="ARBA" id="ARBA00000109"/>
    </source>
</evidence>
<dbReference type="Pfam" id="PF14622">
    <property type="entry name" value="Ribonucleas_3_3"/>
    <property type="match status" value="1"/>
</dbReference>
<dbReference type="GO" id="GO:0003725">
    <property type="term" value="F:double-stranded RNA binding"/>
    <property type="evidence" value="ECO:0007669"/>
    <property type="project" value="TreeGrafter"/>
</dbReference>
<dbReference type="GO" id="GO:0019843">
    <property type="term" value="F:rRNA binding"/>
    <property type="evidence" value="ECO:0007669"/>
    <property type="project" value="UniProtKB-KW"/>
</dbReference>
<dbReference type="PROSITE" id="PS00517">
    <property type="entry name" value="RNASE_3_1"/>
    <property type="match status" value="1"/>
</dbReference>
<feature type="domain" description="DRBM" evidence="17">
    <location>
        <begin position="159"/>
        <end position="228"/>
    </location>
</feature>
<keyword evidence="13 15" id="KW-0460">Magnesium</keyword>
<keyword evidence="7 15" id="KW-0507">mRNA processing</keyword>
<comment type="subunit">
    <text evidence="4 15">Homodimer.</text>
</comment>
<keyword evidence="9 15" id="KW-0540">Nuclease</keyword>
<dbReference type="Gene3D" id="3.30.160.20">
    <property type="match status" value="1"/>
</dbReference>
<protein>
    <recommendedName>
        <fullName evidence="15">Ribonuclease 3</fullName>
        <ecNumber evidence="15">3.1.26.3</ecNumber>
    </recommendedName>
    <alternativeName>
        <fullName evidence="15">Ribonuclease III</fullName>
        <shortName evidence="15">RNase III</shortName>
    </alternativeName>
</protein>
<dbReference type="GO" id="GO:0006397">
    <property type="term" value="P:mRNA processing"/>
    <property type="evidence" value="ECO:0007669"/>
    <property type="project" value="UniProtKB-UniRule"/>
</dbReference>
<dbReference type="HAMAP" id="MF_00104">
    <property type="entry name" value="RNase_III"/>
    <property type="match status" value="1"/>
</dbReference>
<evidence type="ECO:0000256" key="4">
    <source>
        <dbReference type="ARBA" id="ARBA00011738"/>
    </source>
</evidence>
<evidence type="ECO:0000259" key="18">
    <source>
        <dbReference type="PROSITE" id="PS50142"/>
    </source>
</evidence>
<dbReference type="InterPro" id="IPR000999">
    <property type="entry name" value="RNase_III_dom"/>
</dbReference>
<proteinExistence type="inferred from homology"/>
<sequence length="228" mass="25819">MNFSELEKEFSLVFKNKEILKTAFVHRSFLNENHDYTLSSNERLEFLGDAVLEFIVSKFLYEHFTEKKEGDLTAFRSALVCTETLSKISLKLGFGKYLFLSKGEEATGGRERPYILANTFEAFLGAIFLDSGIVKARDFVKRFLLPELNAIISNGSFKDAKSRLQEIAQEKVNVTPHYEVLSEEGPDHDKCFLVGVFLANKKIAEGRGKSKQKAEQESAINALKKWSA</sequence>
<dbReference type="GO" id="GO:0005737">
    <property type="term" value="C:cytoplasm"/>
    <property type="evidence" value="ECO:0007669"/>
    <property type="project" value="UniProtKB-SubCell"/>
</dbReference>
<feature type="domain" description="RNase III" evidence="18">
    <location>
        <begin position="3"/>
        <end position="132"/>
    </location>
</feature>
<evidence type="ECO:0000256" key="12">
    <source>
        <dbReference type="ARBA" id="ARBA00022801"/>
    </source>
</evidence>
<evidence type="ECO:0000256" key="2">
    <source>
        <dbReference type="ARBA" id="ARBA00004496"/>
    </source>
</evidence>
<comment type="catalytic activity">
    <reaction evidence="1 15">
        <text>Endonucleolytic cleavage to 5'-phosphomonoester.</text>
        <dbReference type="EC" id="3.1.26.3"/>
    </reaction>
</comment>
<evidence type="ECO:0000256" key="7">
    <source>
        <dbReference type="ARBA" id="ARBA00022664"/>
    </source>
</evidence>
<feature type="binding site" evidence="15">
    <location>
        <position position="118"/>
    </location>
    <ligand>
        <name>Mg(2+)</name>
        <dbReference type="ChEBI" id="CHEBI:18420"/>
    </ligand>
</feature>
<reference evidence="20" key="1">
    <citation type="submission" date="2017-09" db="EMBL/GenBank/DDBJ databases">
        <title>Depth-based differentiation of microbial function through sediment-hosted aquifers and enrichment of novel symbionts in the deep terrestrial subsurface.</title>
        <authorList>
            <person name="Probst A.J."/>
            <person name="Ladd B."/>
            <person name="Jarett J.K."/>
            <person name="Geller-Mcgrath D.E."/>
            <person name="Sieber C.M.K."/>
            <person name="Emerson J.B."/>
            <person name="Anantharaman K."/>
            <person name="Thomas B.C."/>
            <person name="Malmstrom R."/>
            <person name="Stieglmeier M."/>
            <person name="Klingl A."/>
            <person name="Woyke T."/>
            <person name="Ryan C.M."/>
            <person name="Banfield J.F."/>
        </authorList>
    </citation>
    <scope>NUCLEOTIDE SEQUENCE [LARGE SCALE GENOMIC DNA]</scope>
</reference>
<evidence type="ECO:0000313" key="19">
    <source>
        <dbReference type="EMBL" id="PIU69081.1"/>
    </source>
</evidence>
<dbReference type="CDD" id="cd10845">
    <property type="entry name" value="DSRM_RNAse_III_family"/>
    <property type="match status" value="1"/>
</dbReference>
<dbReference type="PANTHER" id="PTHR11207:SF0">
    <property type="entry name" value="RIBONUCLEASE 3"/>
    <property type="match status" value="1"/>
</dbReference>
<dbReference type="SMART" id="SM00358">
    <property type="entry name" value="DSRM"/>
    <property type="match status" value="1"/>
</dbReference>
<feature type="binding site" evidence="15">
    <location>
        <position position="45"/>
    </location>
    <ligand>
        <name>Mg(2+)</name>
        <dbReference type="ChEBI" id="CHEBI:18420"/>
    </ligand>
</feature>
<dbReference type="CDD" id="cd00593">
    <property type="entry name" value="RIBOc"/>
    <property type="match status" value="1"/>
</dbReference>
<dbReference type="Proteomes" id="UP000229916">
    <property type="component" value="Unassembled WGS sequence"/>
</dbReference>
<feature type="active site" evidence="15">
    <location>
        <position position="49"/>
    </location>
</feature>
<comment type="similarity">
    <text evidence="3">Belongs to the ribonuclease III family.</text>
</comment>
<evidence type="ECO:0000256" key="15">
    <source>
        <dbReference type="HAMAP-Rule" id="MF_00104"/>
    </source>
</evidence>
<dbReference type="PROSITE" id="PS50137">
    <property type="entry name" value="DS_RBD"/>
    <property type="match status" value="1"/>
</dbReference>
<dbReference type="InterPro" id="IPR014720">
    <property type="entry name" value="dsRBD_dom"/>
</dbReference>
<accession>A0A2M7ANV7</accession>
<gene>
    <name evidence="15 19" type="primary">rnc</name>
    <name evidence="19" type="ORF">COS81_01435</name>
</gene>
<dbReference type="GO" id="GO:0008033">
    <property type="term" value="P:tRNA processing"/>
    <property type="evidence" value="ECO:0007669"/>
    <property type="project" value="UniProtKB-KW"/>
</dbReference>
<evidence type="ECO:0000256" key="9">
    <source>
        <dbReference type="ARBA" id="ARBA00022722"/>
    </source>
</evidence>
<comment type="function">
    <text evidence="15">Digests double-stranded RNA. Involved in the processing of primary rRNA transcript to yield the immediate precursors to the large and small rRNAs (23S and 16S). Processes some mRNAs, and tRNAs when they are encoded in the rRNA operon. Processes pre-crRNA and tracrRNA of type II CRISPR loci if present in the organism.</text>
</comment>
<evidence type="ECO:0000256" key="10">
    <source>
        <dbReference type="ARBA" id="ARBA00022723"/>
    </source>
</evidence>
<comment type="caution">
    <text evidence="19">The sequence shown here is derived from an EMBL/GenBank/DDBJ whole genome shotgun (WGS) entry which is preliminary data.</text>
</comment>
<dbReference type="Gene3D" id="1.10.1520.10">
    <property type="entry name" value="Ribonuclease III domain"/>
    <property type="match status" value="1"/>
</dbReference>
<dbReference type="GO" id="GO:0010468">
    <property type="term" value="P:regulation of gene expression"/>
    <property type="evidence" value="ECO:0007669"/>
    <property type="project" value="TreeGrafter"/>
</dbReference>
<evidence type="ECO:0000256" key="5">
    <source>
        <dbReference type="ARBA" id="ARBA00022490"/>
    </source>
</evidence>
<dbReference type="GO" id="GO:0046872">
    <property type="term" value="F:metal ion binding"/>
    <property type="evidence" value="ECO:0007669"/>
    <property type="project" value="UniProtKB-KW"/>
</dbReference>
<dbReference type="InterPro" id="IPR036389">
    <property type="entry name" value="RNase_III_sf"/>
</dbReference>
<evidence type="ECO:0000256" key="3">
    <source>
        <dbReference type="ARBA" id="ARBA00010183"/>
    </source>
</evidence>
<keyword evidence="8 15" id="KW-0819">tRNA processing</keyword>
<comment type="subcellular location">
    <subcellularLocation>
        <location evidence="2 15">Cytoplasm</location>
    </subcellularLocation>
</comment>
<evidence type="ECO:0000256" key="16">
    <source>
        <dbReference type="SAM" id="MobiDB-lite"/>
    </source>
</evidence>
<evidence type="ECO:0000256" key="8">
    <source>
        <dbReference type="ARBA" id="ARBA00022694"/>
    </source>
</evidence>
<name>A0A2M7ANV7_UNCKA</name>
<keyword evidence="10 15" id="KW-0479">Metal-binding</keyword>
<dbReference type="FunFam" id="1.10.1520.10:FF:000001">
    <property type="entry name" value="Ribonuclease 3"/>
    <property type="match status" value="1"/>
</dbReference>
<dbReference type="SUPFAM" id="SSF69065">
    <property type="entry name" value="RNase III domain-like"/>
    <property type="match status" value="1"/>
</dbReference>
<dbReference type="GO" id="GO:0004525">
    <property type="term" value="F:ribonuclease III activity"/>
    <property type="evidence" value="ECO:0007669"/>
    <property type="project" value="UniProtKB-UniRule"/>
</dbReference>
<evidence type="ECO:0000256" key="11">
    <source>
        <dbReference type="ARBA" id="ARBA00022759"/>
    </source>
</evidence>
<dbReference type="NCBIfam" id="TIGR02191">
    <property type="entry name" value="RNaseIII"/>
    <property type="match status" value="1"/>
</dbReference>
<keyword evidence="5 15" id="KW-0963">Cytoplasm</keyword>
<evidence type="ECO:0000256" key="13">
    <source>
        <dbReference type="ARBA" id="ARBA00022842"/>
    </source>
</evidence>
<dbReference type="FunFam" id="3.30.160.20:FF:000003">
    <property type="entry name" value="Ribonuclease 3"/>
    <property type="match status" value="1"/>
</dbReference>
<organism evidence="19 20">
    <name type="scientific">candidate division WWE3 bacterium CG06_land_8_20_14_3_00_42_16</name>
    <dbReference type="NCBI Taxonomy" id="1975083"/>
    <lineage>
        <taxon>Bacteria</taxon>
        <taxon>Katanobacteria</taxon>
    </lineage>
</organism>
<evidence type="ECO:0000313" key="20">
    <source>
        <dbReference type="Proteomes" id="UP000229916"/>
    </source>
</evidence>
<dbReference type="PROSITE" id="PS50142">
    <property type="entry name" value="RNASE_3_2"/>
    <property type="match status" value="1"/>
</dbReference>
<feature type="region of interest" description="Disordered" evidence="16">
    <location>
        <begin position="206"/>
        <end position="228"/>
    </location>
</feature>
<dbReference type="GO" id="GO:0006364">
    <property type="term" value="P:rRNA processing"/>
    <property type="evidence" value="ECO:0007669"/>
    <property type="project" value="UniProtKB-UniRule"/>
</dbReference>
<feature type="active site" evidence="15">
    <location>
        <position position="121"/>
    </location>
</feature>
<evidence type="ECO:0000256" key="6">
    <source>
        <dbReference type="ARBA" id="ARBA00022552"/>
    </source>
</evidence>
<dbReference type="EC" id="3.1.26.3" evidence="15"/>
<dbReference type="EMBL" id="PEWD01000032">
    <property type="protein sequence ID" value="PIU69081.1"/>
    <property type="molecule type" value="Genomic_DNA"/>
</dbReference>
<keyword evidence="14 15" id="KW-0694">RNA-binding</keyword>
<dbReference type="SUPFAM" id="SSF54768">
    <property type="entry name" value="dsRNA-binding domain-like"/>
    <property type="match status" value="1"/>
</dbReference>
<dbReference type="PANTHER" id="PTHR11207">
    <property type="entry name" value="RIBONUCLEASE III"/>
    <property type="match status" value="1"/>
</dbReference>
<dbReference type="SMART" id="SM00535">
    <property type="entry name" value="RIBOc"/>
    <property type="match status" value="1"/>
</dbReference>
<dbReference type="GO" id="GO:0042802">
    <property type="term" value="F:identical protein binding"/>
    <property type="evidence" value="ECO:0007669"/>
    <property type="project" value="UniProtKB-ARBA"/>
</dbReference>
<evidence type="ECO:0000256" key="14">
    <source>
        <dbReference type="ARBA" id="ARBA00022884"/>
    </source>
</evidence>
<feature type="compositionally biased region" description="Basic and acidic residues" evidence="16">
    <location>
        <begin position="206"/>
        <end position="216"/>
    </location>
</feature>
<evidence type="ECO:0000259" key="17">
    <source>
        <dbReference type="PROSITE" id="PS50137"/>
    </source>
</evidence>
<keyword evidence="15" id="KW-0699">rRNA-binding</keyword>
<dbReference type="InterPro" id="IPR011907">
    <property type="entry name" value="RNase_III"/>
</dbReference>
<keyword evidence="6 15" id="KW-0698">rRNA processing</keyword>
<comment type="cofactor">
    <cofactor evidence="15">
        <name>Mg(2+)</name>
        <dbReference type="ChEBI" id="CHEBI:18420"/>
    </cofactor>
</comment>
<dbReference type="Pfam" id="PF00035">
    <property type="entry name" value="dsrm"/>
    <property type="match status" value="1"/>
</dbReference>
<feature type="binding site" evidence="15">
    <location>
        <position position="121"/>
    </location>
    <ligand>
        <name>Mg(2+)</name>
        <dbReference type="ChEBI" id="CHEBI:18420"/>
    </ligand>
</feature>
<keyword evidence="12 15" id="KW-0378">Hydrolase</keyword>
<dbReference type="AlphaFoldDB" id="A0A2M7ANV7"/>